<dbReference type="Pfam" id="PF09535">
    <property type="entry name" value="Gmx_para_CXXCG"/>
    <property type="match status" value="1"/>
</dbReference>
<keyword evidence="2" id="KW-1185">Reference proteome</keyword>
<dbReference type="InterPro" id="IPR011750">
    <property type="entry name" value="Gmx_para_CXXCG"/>
</dbReference>
<dbReference type="RefSeq" id="WP_093518834.1">
    <property type="nucleotide sequence ID" value="NZ_FOIJ01000004.1"/>
</dbReference>
<dbReference type="AlphaFoldDB" id="A0A1I0GV13"/>
<evidence type="ECO:0000313" key="2">
    <source>
        <dbReference type="Proteomes" id="UP000199181"/>
    </source>
</evidence>
<organism evidence="1 2">
    <name type="scientific">Stigmatella erecta</name>
    <dbReference type="NCBI Taxonomy" id="83460"/>
    <lineage>
        <taxon>Bacteria</taxon>
        <taxon>Pseudomonadati</taxon>
        <taxon>Myxococcota</taxon>
        <taxon>Myxococcia</taxon>
        <taxon>Myxococcales</taxon>
        <taxon>Cystobacterineae</taxon>
        <taxon>Archangiaceae</taxon>
        <taxon>Stigmatella</taxon>
    </lineage>
</organism>
<reference evidence="2" key="1">
    <citation type="submission" date="2016-10" db="EMBL/GenBank/DDBJ databases">
        <authorList>
            <person name="Varghese N."/>
            <person name="Submissions S."/>
        </authorList>
    </citation>
    <scope>NUCLEOTIDE SEQUENCE [LARGE SCALE GENOMIC DNA]</scope>
    <source>
        <strain evidence="2">DSM 16858</strain>
    </source>
</reference>
<dbReference type="NCBIfam" id="TIGR02264">
    <property type="entry name" value="gmx_para_CXXCG"/>
    <property type="match status" value="1"/>
</dbReference>
<dbReference type="EMBL" id="FOIJ01000004">
    <property type="protein sequence ID" value="SET75214.1"/>
    <property type="molecule type" value="Genomic_DNA"/>
</dbReference>
<name>A0A1I0GV13_9BACT</name>
<accession>A0A1I0GV13</accession>
<sequence length="237" mass="26063">MRFYRLKADKAASATGDIIATSRWGLPGSECPVCGAIWASAGTAYPCVDLSDHPLRAALEKPRAEPIEEFERLRESVRPWLPPGVPIPPGTRLGPLVGTARGNFGAFFFQNPWTLLARREAAEQLLAHGVRSLKGCSPELRFAPKKNPPELLELQLPPLARLHEDCLPQRPPPCARCGRDGFELPKNLLLDASSLPPGEELFRLSNFATVLVGSERFKDAVHHLGLDGIEFHELALR</sequence>
<protein>
    <submittedName>
        <fullName evidence="1">Myxococcus xanthus double-CXXCG motif paralogous family</fullName>
    </submittedName>
</protein>
<dbReference type="Proteomes" id="UP000199181">
    <property type="component" value="Unassembled WGS sequence"/>
</dbReference>
<proteinExistence type="predicted"/>
<evidence type="ECO:0000313" key="1">
    <source>
        <dbReference type="EMBL" id="SET75214.1"/>
    </source>
</evidence>
<gene>
    <name evidence="1" type="ORF">SAMN05443639_104181</name>
</gene>